<keyword evidence="2" id="KW-1185">Reference proteome</keyword>
<evidence type="ECO:0000313" key="1">
    <source>
        <dbReference type="EMBL" id="MDR7172216.1"/>
    </source>
</evidence>
<organism evidence="1 2">
    <name type="scientific">Nocardia kruczakiae</name>
    <dbReference type="NCBI Taxonomy" id="261477"/>
    <lineage>
        <taxon>Bacteria</taxon>
        <taxon>Bacillati</taxon>
        <taxon>Actinomycetota</taxon>
        <taxon>Actinomycetes</taxon>
        <taxon>Mycobacteriales</taxon>
        <taxon>Nocardiaceae</taxon>
        <taxon>Nocardia</taxon>
    </lineage>
</organism>
<gene>
    <name evidence="1" type="ORF">J2W56_005977</name>
</gene>
<name>A0ABU1XNV9_9NOCA</name>
<dbReference type="EMBL" id="JAVDWW010000011">
    <property type="protein sequence ID" value="MDR7172216.1"/>
    <property type="molecule type" value="Genomic_DNA"/>
</dbReference>
<accession>A0ABU1XNV9</accession>
<evidence type="ECO:0008006" key="3">
    <source>
        <dbReference type="Google" id="ProtNLM"/>
    </source>
</evidence>
<comment type="caution">
    <text evidence="1">The sequence shown here is derived from an EMBL/GenBank/DDBJ whole genome shotgun (WGS) entry which is preliminary data.</text>
</comment>
<dbReference type="Proteomes" id="UP001251217">
    <property type="component" value="Unassembled WGS sequence"/>
</dbReference>
<reference evidence="1 2" key="1">
    <citation type="submission" date="2023-07" db="EMBL/GenBank/DDBJ databases">
        <title>Sorghum-associated microbial communities from plants grown in Nebraska, USA.</title>
        <authorList>
            <person name="Schachtman D."/>
        </authorList>
    </citation>
    <scope>NUCLEOTIDE SEQUENCE [LARGE SCALE GENOMIC DNA]</scope>
    <source>
        <strain evidence="1 2">4272</strain>
    </source>
</reference>
<sequence>MRMRVKLQVAELRLIGEGVERAESCWQMFG</sequence>
<proteinExistence type="predicted"/>
<protein>
    <recommendedName>
        <fullName evidence="3">Transposase</fullName>
    </recommendedName>
</protein>
<evidence type="ECO:0000313" key="2">
    <source>
        <dbReference type="Proteomes" id="UP001251217"/>
    </source>
</evidence>